<gene>
    <name evidence="2" type="ORF">NA56DRAFT_747867</name>
</gene>
<evidence type="ECO:0000256" key="1">
    <source>
        <dbReference type="SAM" id="SignalP"/>
    </source>
</evidence>
<evidence type="ECO:0000313" key="3">
    <source>
        <dbReference type="Proteomes" id="UP000235672"/>
    </source>
</evidence>
<evidence type="ECO:0000313" key="2">
    <source>
        <dbReference type="EMBL" id="PMD22615.1"/>
    </source>
</evidence>
<proteinExistence type="predicted"/>
<protein>
    <submittedName>
        <fullName evidence="2">Uncharacterized protein</fullName>
    </submittedName>
</protein>
<sequence length="187" mass="19241">MVQLKSLTFIILAAAGIVSALPSPAAETKGTLAGPAEDLPHGIYTVDLADDGSTTWTFIAPINETLKATTVAARDLEGLDKRDGVSCNGFGTPADDVNVAQGNLANQCGGGYFFSGRSIAAYYGTGVAFGCNYGNGQTCHSDQLWSDFGAINSQCGFTSGAQAGAGWYSHNSWKATYGRTAAASGFC</sequence>
<dbReference type="AlphaFoldDB" id="A0A2J6Q8Q3"/>
<keyword evidence="3" id="KW-1185">Reference proteome</keyword>
<reference evidence="2 3" key="1">
    <citation type="submission" date="2016-05" db="EMBL/GenBank/DDBJ databases">
        <title>A degradative enzymes factory behind the ericoid mycorrhizal symbiosis.</title>
        <authorList>
            <consortium name="DOE Joint Genome Institute"/>
            <person name="Martino E."/>
            <person name="Morin E."/>
            <person name="Grelet G."/>
            <person name="Kuo A."/>
            <person name="Kohler A."/>
            <person name="Daghino S."/>
            <person name="Barry K."/>
            <person name="Choi C."/>
            <person name="Cichocki N."/>
            <person name="Clum A."/>
            <person name="Copeland A."/>
            <person name="Hainaut M."/>
            <person name="Haridas S."/>
            <person name="Labutti K."/>
            <person name="Lindquist E."/>
            <person name="Lipzen A."/>
            <person name="Khouja H.-R."/>
            <person name="Murat C."/>
            <person name="Ohm R."/>
            <person name="Olson A."/>
            <person name="Spatafora J."/>
            <person name="Veneault-Fourrey C."/>
            <person name="Henrissat B."/>
            <person name="Grigoriev I."/>
            <person name="Martin F."/>
            <person name="Perotto S."/>
        </authorList>
    </citation>
    <scope>NUCLEOTIDE SEQUENCE [LARGE SCALE GENOMIC DNA]</scope>
    <source>
        <strain evidence="2 3">UAMH 7357</strain>
    </source>
</reference>
<feature type="chain" id="PRO_5014468648" evidence="1">
    <location>
        <begin position="21"/>
        <end position="187"/>
    </location>
</feature>
<dbReference type="EMBL" id="KZ613477">
    <property type="protein sequence ID" value="PMD22615.1"/>
    <property type="molecule type" value="Genomic_DNA"/>
</dbReference>
<feature type="signal peptide" evidence="1">
    <location>
        <begin position="1"/>
        <end position="20"/>
    </location>
</feature>
<name>A0A2J6Q8Q3_9HELO</name>
<dbReference type="OrthoDB" id="5152928at2759"/>
<accession>A0A2J6Q8Q3</accession>
<organism evidence="2 3">
    <name type="scientific">Hyaloscypha hepaticicola</name>
    <dbReference type="NCBI Taxonomy" id="2082293"/>
    <lineage>
        <taxon>Eukaryota</taxon>
        <taxon>Fungi</taxon>
        <taxon>Dikarya</taxon>
        <taxon>Ascomycota</taxon>
        <taxon>Pezizomycotina</taxon>
        <taxon>Leotiomycetes</taxon>
        <taxon>Helotiales</taxon>
        <taxon>Hyaloscyphaceae</taxon>
        <taxon>Hyaloscypha</taxon>
    </lineage>
</organism>
<keyword evidence="1" id="KW-0732">Signal</keyword>
<dbReference type="Proteomes" id="UP000235672">
    <property type="component" value="Unassembled WGS sequence"/>
</dbReference>